<feature type="coiled-coil region" evidence="1">
    <location>
        <begin position="326"/>
        <end position="353"/>
    </location>
</feature>
<feature type="coiled-coil region" evidence="1">
    <location>
        <begin position="260"/>
        <end position="298"/>
    </location>
</feature>
<evidence type="ECO:0000256" key="1">
    <source>
        <dbReference type="SAM" id="Coils"/>
    </source>
</evidence>
<organism evidence="2">
    <name type="scientific">viral metagenome</name>
    <dbReference type="NCBI Taxonomy" id="1070528"/>
    <lineage>
        <taxon>unclassified sequences</taxon>
        <taxon>metagenomes</taxon>
        <taxon>organismal metagenomes</taxon>
    </lineage>
</organism>
<evidence type="ECO:0000313" key="2">
    <source>
        <dbReference type="EMBL" id="QJA62604.1"/>
    </source>
</evidence>
<sequence>MANELKIRVVFDTGGSNKPLGDLPPKIKAVEGSLKDLEIQWKKLEAIAKSGFAIGSPGQIQALNNADIALKKYKDALTQTVVATTQSTRPTANATVTLQALNYTIRDSPYFFRDFSLGILAIGNNLNPLIDGLIRMNTEAKLTGKTLGGSLLQSLKGSAGLVFAFSLLVSIMQAVVFAMAKTKGGADKLTDSLEILKGIISELIEFENPFEKWVFPIKTMDIDRMIEATDAEIKKLKEQEQRSAYQFMVPLKYRDQLKPLTEEEKKRQKLNEELLKTLEEQRLKLEAQKLVAERLKELGIEPISKDKKGKELDISKYGLESLDEFLQKRNEILKSYEDEVKAINKTTASQEKKNIALEKNLSDRDIRLKKLDIEREKEIAEARDKWISSESKRLEDIAEKRASTEERWLDELEKKRLDREKKEEKEGLWRAEGQIEKLRELQSVGRDVGETLFQAFMHSKQGVDELIRSLGLAIAKMMLLKLIEFGINSIIGGLLPTPTTGKAPSLLPSIPRPDFSMLGGGDNSTKALVARMDALNMNLMNNQQSIIIQTDIDGLKFTKRIVNPSQAKLIKGNVISVS</sequence>
<keyword evidence="1" id="KW-0175">Coiled coil</keyword>
<name>A0A6M3IZ51_9ZZZZ</name>
<gene>
    <name evidence="2" type="ORF">MM415B00750_0008</name>
</gene>
<accession>A0A6M3IZ51</accession>
<proteinExistence type="predicted"/>
<dbReference type="AlphaFoldDB" id="A0A6M3IZ51"/>
<dbReference type="EMBL" id="MT141476">
    <property type="protein sequence ID" value="QJA62604.1"/>
    <property type="molecule type" value="Genomic_DNA"/>
</dbReference>
<reference evidence="2" key="1">
    <citation type="submission" date="2020-03" db="EMBL/GenBank/DDBJ databases">
        <title>The deep terrestrial virosphere.</title>
        <authorList>
            <person name="Holmfeldt K."/>
            <person name="Nilsson E."/>
            <person name="Simone D."/>
            <person name="Lopez-Fernandez M."/>
            <person name="Wu X."/>
            <person name="de Brujin I."/>
            <person name="Lundin D."/>
            <person name="Andersson A."/>
            <person name="Bertilsson S."/>
            <person name="Dopson M."/>
        </authorList>
    </citation>
    <scope>NUCLEOTIDE SEQUENCE</scope>
    <source>
        <strain evidence="2">MM415B00750</strain>
    </source>
</reference>
<protein>
    <submittedName>
        <fullName evidence="2">Uncharacterized protein</fullName>
    </submittedName>
</protein>